<evidence type="ECO:0000313" key="2">
    <source>
        <dbReference type="Proteomes" id="UP000824998"/>
    </source>
</evidence>
<dbReference type="OrthoDB" id="5958943at2759"/>
<organism evidence="1 2">
    <name type="scientific">Amylocarpus encephaloides</name>
    <dbReference type="NCBI Taxonomy" id="45428"/>
    <lineage>
        <taxon>Eukaryota</taxon>
        <taxon>Fungi</taxon>
        <taxon>Dikarya</taxon>
        <taxon>Ascomycota</taxon>
        <taxon>Pezizomycotina</taxon>
        <taxon>Leotiomycetes</taxon>
        <taxon>Helotiales</taxon>
        <taxon>Helotiales incertae sedis</taxon>
        <taxon>Amylocarpus</taxon>
    </lineage>
</organism>
<dbReference type="EMBL" id="MU251667">
    <property type="protein sequence ID" value="KAG9230504.1"/>
    <property type="molecule type" value="Genomic_DNA"/>
</dbReference>
<name>A0A9P8C1N4_9HELO</name>
<sequence>MRCDLDGNNAEKIVRNGDMELEEPRADFLRWRRGISLNKAVRYVYWSQEGPPKGGKGMILRRPN</sequence>
<dbReference type="AlphaFoldDB" id="A0A9P8C1N4"/>
<proteinExistence type="predicted"/>
<dbReference type="Proteomes" id="UP000824998">
    <property type="component" value="Unassembled WGS sequence"/>
</dbReference>
<gene>
    <name evidence="1" type="ORF">BJ875DRAFT_472071</name>
</gene>
<reference evidence="1" key="1">
    <citation type="journal article" date="2021" name="IMA Fungus">
        <title>Genomic characterization of three marine fungi, including Emericellopsis atlantica sp. nov. with signatures of a generalist lifestyle and marine biomass degradation.</title>
        <authorList>
            <person name="Hagestad O.C."/>
            <person name="Hou L."/>
            <person name="Andersen J.H."/>
            <person name="Hansen E.H."/>
            <person name="Altermark B."/>
            <person name="Li C."/>
            <person name="Kuhnert E."/>
            <person name="Cox R.J."/>
            <person name="Crous P.W."/>
            <person name="Spatafora J.W."/>
            <person name="Lail K."/>
            <person name="Amirebrahimi M."/>
            <person name="Lipzen A."/>
            <person name="Pangilinan J."/>
            <person name="Andreopoulos W."/>
            <person name="Hayes R.D."/>
            <person name="Ng V."/>
            <person name="Grigoriev I.V."/>
            <person name="Jackson S.A."/>
            <person name="Sutton T.D.S."/>
            <person name="Dobson A.D.W."/>
            <person name="Rama T."/>
        </authorList>
    </citation>
    <scope>NUCLEOTIDE SEQUENCE</scope>
    <source>
        <strain evidence="1">TRa018bII</strain>
    </source>
</reference>
<protein>
    <submittedName>
        <fullName evidence="1">Uncharacterized protein</fullName>
    </submittedName>
</protein>
<accession>A0A9P8C1N4</accession>
<comment type="caution">
    <text evidence="1">The sequence shown here is derived from an EMBL/GenBank/DDBJ whole genome shotgun (WGS) entry which is preliminary data.</text>
</comment>
<keyword evidence="2" id="KW-1185">Reference proteome</keyword>
<evidence type="ECO:0000313" key="1">
    <source>
        <dbReference type="EMBL" id="KAG9230504.1"/>
    </source>
</evidence>